<comment type="caution">
    <text evidence="2">The sequence shown here is derived from an EMBL/GenBank/DDBJ whole genome shotgun (WGS) entry which is preliminary data.</text>
</comment>
<gene>
    <name evidence="2" type="ORF">GIW81_17795</name>
</gene>
<feature type="transmembrane region" description="Helical" evidence="1">
    <location>
        <begin position="211"/>
        <end position="234"/>
    </location>
</feature>
<feature type="transmembrane region" description="Helical" evidence="1">
    <location>
        <begin position="109"/>
        <end position="132"/>
    </location>
</feature>
<protein>
    <submittedName>
        <fullName evidence="2">DUF2189 domain-containing protein</fullName>
    </submittedName>
</protein>
<evidence type="ECO:0000313" key="3">
    <source>
        <dbReference type="Proteomes" id="UP000440694"/>
    </source>
</evidence>
<proteinExistence type="predicted"/>
<name>A0A6I3KKB7_9HYPH</name>
<reference evidence="2 3" key="1">
    <citation type="submission" date="2019-11" db="EMBL/GenBank/DDBJ databases">
        <title>Identification of a novel strain.</title>
        <authorList>
            <person name="Xu Q."/>
            <person name="Wang G."/>
        </authorList>
    </citation>
    <scope>NUCLEOTIDE SEQUENCE [LARGE SCALE GENOMIC DNA]</scope>
    <source>
        <strain evidence="3">xq</strain>
    </source>
</reference>
<dbReference type="Proteomes" id="UP000440694">
    <property type="component" value="Unassembled WGS sequence"/>
</dbReference>
<organism evidence="2 3">
    <name type="scientific">Hyphomicrobium album</name>
    <dbReference type="NCBI Taxonomy" id="2665159"/>
    <lineage>
        <taxon>Bacteria</taxon>
        <taxon>Pseudomonadati</taxon>
        <taxon>Pseudomonadota</taxon>
        <taxon>Alphaproteobacteria</taxon>
        <taxon>Hyphomicrobiales</taxon>
        <taxon>Hyphomicrobiaceae</taxon>
        <taxon>Hyphomicrobium</taxon>
    </lineage>
</organism>
<dbReference type="InterPro" id="IPR018692">
    <property type="entry name" value="DUF2189"/>
</dbReference>
<feature type="transmembrane region" description="Helical" evidence="1">
    <location>
        <begin position="263"/>
        <end position="291"/>
    </location>
</feature>
<keyword evidence="1" id="KW-0812">Transmembrane</keyword>
<evidence type="ECO:0000256" key="1">
    <source>
        <dbReference type="SAM" id="Phobius"/>
    </source>
</evidence>
<sequence length="305" mass="32972">MRVLEQAVAKIEGLPEERQRAAAEALETIAAQTRVEAHNQPGVDLRWPASAIWRPGEPAINVIGLADLRDALHKGIEDFKAIPSHAVFLLLIYPVVGVILFRLSFGYDILPLVFPLIAGFSLVGPLAAVGLYELSRRREQGLDSSAWHALDVLRSPSIGAITRLGLAYMAIFFAWMFAAQLIYDRIFGGAVPNSVGEFVTQVLTTPAGRQLIIVGNGVGFLFALVVLVTGVVSFPMLVDRNVSAATAVRTSVRAVLENPTTMAIWGLFVAGALILGALPLFFGLAIVFPVLGHSTWHLYRKVVGR</sequence>
<keyword evidence="1" id="KW-1133">Transmembrane helix</keyword>
<feature type="transmembrane region" description="Helical" evidence="1">
    <location>
        <begin position="164"/>
        <end position="183"/>
    </location>
</feature>
<accession>A0A6I3KKB7</accession>
<feature type="transmembrane region" description="Helical" evidence="1">
    <location>
        <begin position="86"/>
        <end position="103"/>
    </location>
</feature>
<evidence type="ECO:0000313" key="2">
    <source>
        <dbReference type="EMBL" id="MTD96195.1"/>
    </source>
</evidence>
<dbReference type="Pfam" id="PF09955">
    <property type="entry name" value="DUF2189"/>
    <property type="match status" value="1"/>
</dbReference>
<keyword evidence="3" id="KW-1185">Reference proteome</keyword>
<dbReference type="AlphaFoldDB" id="A0A6I3KKB7"/>
<dbReference type="EMBL" id="WMBQ01000002">
    <property type="protein sequence ID" value="MTD96195.1"/>
    <property type="molecule type" value="Genomic_DNA"/>
</dbReference>
<keyword evidence="1" id="KW-0472">Membrane</keyword>